<evidence type="ECO:0000256" key="8">
    <source>
        <dbReference type="RuleBase" id="RU003656"/>
    </source>
</evidence>
<dbReference type="Pfam" id="PF00401">
    <property type="entry name" value="ATP-synt_DE"/>
    <property type="match status" value="1"/>
</dbReference>
<evidence type="ECO:0000256" key="7">
    <source>
        <dbReference type="ARBA" id="ARBA00023310"/>
    </source>
</evidence>
<comment type="caution">
    <text evidence="11">The sequence shown here is derived from an EMBL/GenBank/DDBJ whole genome shotgun (WGS) entry which is preliminary data.</text>
</comment>
<accession>A0A1F5NRX6</accession>
<dbReference type="InterPro" id="IPR020546">
    <property type="entry name" value="ATP_synth_F1_dsu/esu_N"/>
</dbReference>
<name>A0A1F5NRX6_9BACT</name>
<dbReference type="Gene3D" id="2.60.15.10">
    <property type="entry name" value="F0F1 ATP synthase delta/epsilon subunit, N-terminal"/>
    <property type="match status" value="1"/>
</dbReference>
<keyword evidence="6 8" id="KW-0139">CF(1)</keyword>
<dbReference type="EMBL" id="MFEJ01000013">
    <property type="protein sequence ID" value="OGE80421.1"/>
    <property type="molecule type" value="Genomic_DNA"/>
</dbReference>
<dbReference type="GO" id="GO:0045259">
    <property type="term" value="C:proton-transporting ATP synthase complex"/>
    <property type="evidence" value="ECO:0007669"/>
    <property type="project" value="UniProtKB-KW"/>
</dbReference>
<organism evidence="11 12">
    <name type="scientific">Candidatus Doudnabacteria bacterium RIFCSPHIGHO2_01_FULL_45_18</name>
    <dbReference type="NCBI Taxonomy" id="1817823"/>
    <lineage>
        <taxon>Bacteria</taxon>
        <taxon>Candidatus Doudnaibacteriota</taxon>
    </lineage>
</organism>
<dbReference type="InterPro" id="IPR036771">
    <property type="entry name" value="ATPsynth_dsu/esu_N"/>
</dbReference>
<evidence type="ECO:0000256" key="3">
    <source>
        <dbReference type="ARBA" id="ARBA00022448"/>
    </source>
</evidence>
<evidence type="ECO:0000313" key="12">
    <source>
        <dbReference type="Proteomes" id="UP000176233"/>
    </source>
</evidence>
<dbReference type="InterPro" id="IPR001469">
    <property type="entry name" value="ATP_synth_F1_dsu/esu"/>
</dbReference>
<gene>
    <name evidence="11" type="ORF">A2660_01875</name>
</gene>
<comment type="subcellular location">
    <subcellularLocation>
        <location evidence="1">Endomembrane system</location>
        <topology evidence="1">Peripheral membrane protein</topology>
    </subcellularLocation>
</comment>
<sequence length="141" mass="15819">MKFKIATPERIMLETEVDSITLPTTLGEITILENHIPLVANLAPGEIKYKSENRENFFVVSSGVIEVKKNNQIVVLAESAEFGHEIDVERAEAARVAAKQLMSESYKDDKSYADASAGVQKHLVRLKVAHKHRTRKQPHVE</sequence>
<dbReference type="HAMAP" id="MF_00530">
    <property type="entry name" value="ATP_synth_epsil_bac"/>
    <property type="match status" value="1"/>
</dbReference>
<dbReference type="Pfam" id="PF02823">
    <property type="entry name" value="ATP-synt_DE_N"/>
    <property type="match status" value="1"/>
</dbReference>
<keyword evidence="3 8" id="KW-0813">Transport</keyword>
<evidence type="ECO:0000256" key="6">
    <source>
        <dbReference type="ARBA" id="ARBA00023196"/>
    </source>
</evidence>
<dbReference type="AlphaFoldDB" id="A0A1F5NRX6"/>
<evidence type="ECO:0000259" key="9">
    <source>
        <dbReference type="Pfam" id="PF00401"/>
    </source>
</evidence>
<feature type="non-terminal residue" evidence="11">
    <location>
        <position position="141"/>
    </location>
</feature>
<reference evidence="11 12" key="1">
    <citation type="journal article" date="2016" name="Nat. Commun.">
        <title>Thousands of microbial genomes shed light on interconnected biogeochemical processes in an aquifer system.</title>
        <authorList>
            <person name="Anantharaman K."/>
            <person name="Brown C.T."/>
            <person name="Hug L.A."/>
            <person name="Sharon I."/>
            <person name="Castelle C.J."/>
            <person name="Probst A.J."/>
            <person name="Thomas B.C."/>
            <person name="Singh A."/>
            <person name="Wilkins M.J."/>
            <person name="Karaoz U."/>
            <person name="Brodie E.L."/>
            <person name="Williams K.H."/>
            <person name="Hubbard S.S."/>
            <person name="Banfield J.F."/>
        </authorList>
    </citation>
    <scope>NUCLEOTIDE SEQUENCE [LARGE SCALE GENOMIC DNA]</scope>
</reference>
<dbReference type="Proteomes" id="UP000176233">
    <property type="component" value="Unassembled WGS sequence"/>
</dbReference>
<dbReference type="PANTHER" id="PTHR13822:SF10">
    <property type="entry name" value="ATP SYNTHASE EPSILON CHAIN, CHLOROPLASTIC"/>
    <property type="match status" value="1"/>
</dbReference>
<evidence type="ECO:0000256" key="4">
    <source>
        <dbReference type="ARBA" id="ARBA00023065"/>
    </source>
</evidence>
<dbReference type="InterPro" id="IPR020547">
    <property type="entry name" value="ATP_synth_F1_esu_C"/>
</dbReference>
<dbReference type="Gene3D" id="1.20.5.440">
    <property type="entry name" value="ATP synthase delta/epsilon subunit, C-terminal domain"/>
    <property type="match status" value="1"/>
</dbReference>
<proteinExistence type="inferred from homology"/>
<keyword evidence="4 8" id="KW-0406">Ion transport</keyword>
<feature type="domain" description="ATP synthase F1 complex delta/epsilon subunit N-terminal" evidence="10">
    <location>
        <begin position="1"/>
        <end position="80"/>
    </location>
</feature>
<dbReference type="SUPFAM" id="SSF51344">
    <property type="entry name" value="Epsilon subunit of F1F0-ATP synthase N-terminal domain"/>
    <property type="match status" value="1"/>
</dbReference>
<dbReference type="CDD" id="cd12152">
    <property type="entry name" value="F1-ATPase_delta"/>
    <property type="match status" value="1"/>
</dbReference>
<comment type="subunit">
    <text evidence="8">F-type ATPases have 2 components, CF(1) - the catalytic core - and CF(0) - the membrane proton channel. CF(1) has five subunits: alpha(3), beta(3), gamma(1), delta(1), epsilon(1). CF(0) has three main subunits: a, b and c.</text>
</comment>
<dbReference type="GO" id="GO:0012505">
    <property type="term" value="C:endomembrane system"/>
    <property type="evidence" value="ECO:0007669"/>
    <property type="project" value="UniProtKB-SubCell"/>
</dbReference>
<evidence type="ECO:0000256" key="2">
    <source>
        <dbReference type="ARBA" id="ARBA00005712"/>
    </source>
</evidence>
<keyword evidence="7 8" id="KW-0066">ATP synthesis</keyword>
<keyword evidence="5" id="KW-0472">Membrane</keyword>
<dbReference type="NCBIfam" id="TIGR01216">
    <property type="entry name" value="ATP_synt_epsi"/>
    <property type="match status" value="1"/>
</dbReference>
<comment type="similarity">
    <text evidence="2 8">Belongs to the ATPase epsilon chain family.</text>
</comment>
<dbReference type="PANTHER" id="PTHR13822">
    <property type="entry name" value="ATP SYNTHASE DELTA/EPSILON CHAIN"/>
    <property type="match status" value="1"/>
</dbReference>
<evidence type="ECO:0000256" key="1">
    <source>
        <dbReference type="ARBA" id="ARBA00004184"/>
    </source>
</evidence>
<evidence type="ECO:0000313" key="11">
    <source>
        <dbReference type="EMBL" id="OGE80421.1"/>
    </source>
</evidence>
<evidence type="ECO:0000256" key="5">
    <source>
        <dbReference type="ARBA" id="ARBA00023136"/>
    </source>
</evidence>
<protein>
    <submittedName>
        <fullName evidence="11">ATP synthase F1 subunit epsilon</fullName>
    </submittedName>
</protein>
<evidence type="ECO:0000259" key="10">
    <source>
        <dbReference type="Pfam" id="PF02823"/>
    </source>
</evidence>
<feature type="domain" description="ATP synthase epsilon subunit C-terminal" evidence="9">
    <location>
        <begin position="85"/>
        <end position="129"/>
    </location>
</feature>
<dbReference type="GO" id="GO:0046933">
    <property type="term" value="F:proton-transporting ATP synthase activity, rotational mechanism"/>
    <property type="evidence" value="ECO:0007669"/>
    <property type="project" value="InterPro"/>
</dbReference>